<protein>
    <recommendedName>
        <fullName evidence="4">Secreted protein</fullName>
    </recommendedName>
</protein>
<feature type="region of interest" description="Disordered" evidence="1">
    <location>
        <begin position="80"/>
        <end position="104"/>
    </location>
</feature>
<evidence type="ECO:0000313" key="2">
    <source>
        <dbReference type="EMBL" id="KAJ1109268.1"/>
    </source>
</evidence>
<comment type="caution">
    <text evidence="2">The sequence shown here is derived from an EMBL/GenBank/DDBJ whole genome shotgun (WGS) entry which is preliminary data.</text>
</comment>
<evidence type="ECO:0000313" key="3">
    <source>
        <dbReference type="Proteomes" id="UP001066276"/>
    </source>
</evidence>
<keyword evidence="3" id="KW-1185">Reference proteome</keyword>
<dbReference type="Proteomes" id="UP001066276">
    <property type="component" value="Chromosome 9"/>
</dbReference>
<accession>A0AAV7MZR8</accession>
<reference evidence="2" key="1">
    <citation type="journal article" date="2022" name="bioRxiv">
        <title>Sequencing and chromosome-scale assembly of the giantPleurodeles waltlgenome.</title>
        <authorList>
            <person name="Brown T."/>
            <person name="Elewa A."/>
            <person name="Iarovenko S."/>
            <person name="Subramanian E."/>
            <person name="Araus A.J."/>
            <person name="Petzold A."/>
            <person name="Susuki M."/>
            <person name="Suzuki K.-i.T."/>
            <person name="Hayashi T."/>
            <person name="Toyoda A."/>
            <person name="Oliveira C."/>
            <person name="Osipova E."/>
            <person name="Leigh N.D."/>
            <person name="Simon A."/>
            <person name="Yun M.H."/>
        </authorList>
    </citation>
    <scope>NUCLEOTIDE SEQUENCE</scope>
    <source>
        <strain evidence="2">20211129_DDA</strain>
        <tissue evidence="2">Liver</tissue>
    </source>
</reference>
<dbReference type="EMBL" id="JANPWB010000013">
    <property type="protein sequence ID" value="KAJ1109268.1"/>
    <property type="molecule type" value="Genomic_DNA"/>
</dbReference>
<proteinExistence type="predicted"/>
<evidence type="ECO:0000256" key="1">
    <source>
        <dbReference type="SAM" id="MobiDB-lite"/>
    </source>
</evidence>
<dbReference type="AlphaFoldDB" id="A0AAV7MZR8"/>
<name>A0AAV7MZR8_PLEWA</name>
<evidence type="ECO:0008006" key="4">
    <source>
        <dbReference type="Google" id="ProtNLM"/>
    </source>
</evidence>
<feature type="compositionally biased region" description="Low complexity" evidence="1">
    <location>
        <begin position="80"/>
        <end position="96"/>
    </location>
</feature>
<sequence length="136" mass="13997">MVASTNTVLTRIQILPLLQCSGSALLSAPAGSYGGVPQTWPKSPGVSHAARQPLPRVEVADRVPRRPVGLQAKTCRHLAAAPHAHGPPASGGSASPFSKCVGSSPVCRSEKDIVMAQYMHSHNAMSPSNPAASGKS</sequence>
<organism evidence="2 3">
    <name type="scientific">Pleurodeles waltl</name>
    <name type="common">Iberian ribbed newt</name>
    <dbReference type="NCBI Taxonomy" id="8319"/>
    <lineage>
        <taxon>Eukaryota</taxon>
        <taxon>Metazoa</taxon>
        <taxon>Chordata</taxon>
        <taxon>Craniata</taxon>
        <taxon>Vertebrata</taxon>
        <taxon>Euteleostomi</taxon>
        <taxon>Amphibia</taxon>
        <taxon>Batrachia</taxon>
        <taxon>Caudata</taxon>
        <taxon>Salamandroidea</taxon>
        <taxon>Salamandridae</taxon>
        <taxon>Pleurodelinae</taxon>
        <taxon>Pleurodeles</taxon>
    </lineage>
</organism>
<gene>
    <name evidence="2" type="ORF">NDU88_006631</name>
</gene>